<reference evidence="2" key="1">
    <citation type="submission" date="2021-04" db="EMBL/GenBank/DDBJ databases">
        <title>Sinoanaerobacter chloroacetimidivorans sp. nov., an obligate anaerobic bacterium isolated from anaerobic sludge.</title>
        <authorList>
            <person name="Bao Y."/>
        </authorList>
    </citation>
    <scope>NUCLEOTIDE SEQUENCE</scope>
    <source>
        <strain evidence="2">BAD-6</strain>
    </source>
</reference>
<dbReference type="PANTHER" id="PTHR37305">
    <property type="entry name" value="INTEGRAL MEMBRANE PROTEIN-RELATED"/>
    <property type="match status" value="1"/>
</dbReference>
<feature type="transmembrane region" description="Helical" evidence="1">
    <location>
        <begin position="105"/>
        <end position="129"/>
    </location>
</feature>
<accession>A0A8J7W317</accession>
<evidence type="ECO:0000313" key="2">
    <source>
        <dbReference type="EMBL" id="MBR0598468.1"/>
    </source>
</evidence>
<proteinExistence type="predicted"/>
<dbReference type="Proteomes" id="UP000675664">
    <property type="component" value="Unassembled WGS sequence"/>
</dbReference>
<dbReference type="AlphaFoldDB" id="A0A8J7W317"/>
<protein>
    <submittedName>
        <fullName evidence="2">ABC transporter permease</fullName>
    </submittedName>
</protein>
<keyword evidence="3" id="KW-1185">Reference proteome</keyword>
<evidence type="ECO:0000313" key="3">
    <source>
        <dbReference type="Proteomes" id="UP000675664"/>
    </source>
</evidence>
<comment type="caution">
    <text evidence="2">The sequence shown here is derived from an EMBL/GenBank/DDBJ whole genome shotgun (WGS) entry which is preliminary data.</text>
</comment>
<sequence>MNMIYAGVRNEFVKLLYLKKYKALLVLLSLFCIGTGLAGHLAKGFIGLSLSNTPLAVLPVITGFLLPLIISLAAADLFTAEQENGSVKAIITRPVSRINIYTSKILTIVLYVMLALLLCLIISSAWSVLVNGTSLMSVIEAVISYTVSIIPMLPYVLFAVMISQLCRNSSSTVMLSVFGYIAITGVGILMSGISPIVFTSYTGWYKLFIGAAMPITHILSATSLLAAYTLIFYAAGAWAFEKKEY</sequence>
<feature type="transmembrane region" description="Helical" evidence="1">
    <location>
        <begin position="218"/>
        <end position="240"/>
    </location>
</feature>
<keyword evidence="1" id="KW-0812">Transmembrane</keyword>
<evidence type="ECO:0000256" key="1">
    <source>
        <dbReference type="SAM" id="Phobius"/>
    </source>
</evidence>
<reference evidence="2" key="2">
    <citation type="submission" date="2021-04" db="EMBL/GenBank/DDBJ databases">
        <authorList>
            <person name="Liu J."/>
        </authorList>
    </citation>
    <scope>NUCLEOTIDE SEQUENCE</scope>
    <source>
        <strain evidence="2">BAD-6</strain>
    </source>
</reference>
<organism evidence="2 3">
    <name type="scientific">Sinanaerobacter chloroacetimidivorans</name>
    <dbReference type="NCBI Taxonomy" id="2818044"/>
    <lineage>
        <taxon>Bacteria</taxon>
        <taxon>Bacillati</taxon>
        <taxon>Bacillota</taxon>
        <taxon>Clostridia</taxon>
        <taxon>Peptostreptococcales</taxon>
        <taxon>Anaerovoracaceae</taxon>
        <taxon>Sinanaerobacter</taxon>
    </lineage>
</organism>
<dbReference type="Pfam" id="PF12730">
    <property type="entry name" value="ABC2_membrane_4"/>
    <property type="match status" value="1"/>
</dbReference>
<keyword evidence="1" id="KW-0472">Membrane</keyword>
<name>A0A8J7W317_9FIRM</name>
<feature type="transmembrane region" description="Helical" evidence="1">
    <location>
        <begin position="173"/>
        <end position="198"/>
    </location>
</feature>
<dbReference type="PANTHER" id="PTHR37305:SF1">
    <property type="entry name" value="MEMBRANE PROTEIN"/>
    <property type="match status" value="1"/>
</dbReference>
<dbReference type="EMBL" id="JAGSND010000007">
    <property type="protein sequence ID" value="MBR0598468.1"/>
    <property type="molecule type" value="Genomic_DNA"/>
</dbReference>
<feature type="transmembrane region" description="Helical" evidence="1">
    <location>
        <begin position="54"/>
        <end position="78"/>
    </location>
</feature>
<feature type="transmembrane region" description="Helical" evidence="1">
    <location>
        <begin position="141"/>
        <end position="161"/>
    </location>
</feature>
<keyword evidence="1" id="KW-1133">Transmembrane helix</keyword>
<gene>
    <name evidence="2" type="ORF">KCX82_11315</name>
</gene>